<name>A0A402AHL4_9CHLR</name>
<protein>
    <submittedName>
        <fullName evidence="2">Class F sortase</fullName>
    </submittedName>
</protein>
<organism evidence="2 3">
    <name type="scientific">Dictyobacter kobayashii</name>
    <dbReference type="NCBI Taxonomy" id="2014872"/>
    <lineage>
        <taxon>Bacteria</taxon>
        <taxon>Bacillati</taxon>
        <taxon>Chloroflexota</taxon>
        <taxon>Ktedonobacteria</taxon>
        <taxon>Ktedonobacterales</taxon>
        <taxon>Dictyobacteraceae</taxon>
        <taxon>Dictyobacter</taxon>
    </lineage>
</organism>
<evidence type="ECO:0000313" key="2">
    <source>
        <dbReference type="EMBL" id="GCE18524.1"/>
    </source>
</evidence>
<comment type="caution">
    <text evidence="2">The sequence shown here is derived from an EMBL/GenBank/DDBJ whole genome shotgun (WGS) entry which is preliminary data.</text>
</comment>
<dbReference type="EMBL" id="BIFS01000001">
    <property type="protein sequence ID" value="GCE18524.1"/>
    <property type="molecule type" value="Genomic_DNA"/>
</dbReference>
<reference evidence="3" key="1">
    <citation type="submission" date="2018-12" db="EMBL/GenBank/DDBJ databases">
        <title>Tengunoibacter tsumagoiensis gen. nov., sp. nov., Dictyobacter kobayashii sp. nov., D. alpinus sp. nov., and D. joshuensis sp. nov. and description of Dictyobacteraceae fam. nov. within the order Ktedonobacterales isolated from Tengu-no-mugimeshi.</title>
        <authorList>
            <person name="Wang C.M."/>
            <person name="Zheng Y."/>
            <person name="Sakai Y."/>
            <person name="Toyoda A."/>
            <person name="Minakuchi Y."/>
            <person name="Abe K."/>
            <person name="Yokota A."/>
            <person name="Yabe S."/>
        </authorList>
    </citation>
    <scope>NUCLEOTIDE SEQUENCE [LARGE SCALE GENOMIC DNA]</scope>
    <source>
        <strain evidence="3">Uno11</strain>
    </source>
</reference>
<keyword evidence="1" id="KW-0378">Hydrolase</keyword>
<dbReference type="AlphaFoldDB" id="A0A402AHL4"/>
<dbReference type="Proteomes" id="UP000287188">
    <property type="component" value="Unassembled WGS sequence"/>
</dbReference>
<dbReference type="InterPro" id="IPR023365">
    <property type="entry name" value="Sortase_dom-sf"/>
</dbReference>
<dbReference type="Pfam" id="PF04203">
    <property type="entry name" value="Sortase"/>
    <property type="match status" value="1"/>
</dbReference>
<dbReference type="CDD" id="cd05829">
    <property type="entry name" value="Sortase_F"/>
    <property type="match status" value="1"/>
</dbReference>
<evidence type="ECO:0000256" key="1">
    <source>
        <dbReference type="ARBA" id="ARBA00022801"/>
    </source>
</evidence>
<evidence type="ECO:0000313" key="3">
    <source>
        <dbReference type="Proteomes" id="UP000287188"/>
    </source>
</evidence>
<dbReference type="SUPFAM" id="SSF63817">
    <property type="entry name" value="Sortase"/>
    <property type="match status" value="1"/>
</dbReference>
<dbReference type="Gene3D" id="2.40.260.10">
    <property type="entry name" value="Sortase"/>
    <property type="match status" value="1"/>
</dbReference>
<accession>A0A402AHL4</accession>
<dbReference type="RefSeq" id="WP_161977291.1">
    <property type="nucleotide sequence ID" value="NZ_BIFS01000001.1"/>
</dbReference>
<dbReference type="PROSITE" id="PS51257">
    <property type="entry name" value="PROKAR_LIPOPROTEIN"/>
    <property type="match status" value="1"/>
</dbReference>
<sequence>MENNKWWFIWIGCCVLLLLSSCGQTSSSAPQAQALSNKLAITAPASHSLQSPKESTYIPVHIRIPAIGVDANIEPVSILPNSNLDTPHQNPWDSTGWYKNGPRPGEMGSAVIDGHVDRPGGGPAIFWNLRYLKAGDQIIVTTSTDQQLYFHVTARIAYAAHEAPLQTIFGDNSGRYLNLITCDGYWIPSEQQTSARMVVFARLG</sequence>
<dbReference type="InterPro" id="IPR005754">
    <property type="entry name" value="Sortase"/>
</dbReference>
<dbReference type="InterPro" id="IPR042001">
    <property type="entry name" value="Sortase_F"/>
</dbReference>
<gene>
    <name evidence="2" type="ORF">KDK_23240</name>
</gene>
<proteinExistence type="predicted"/>
<keyword evidence="3" id="KW-1185">Reference proteome</keyword>
<dbReference type="GO" id="GO:0016787">
    <property type="term" value="F:hydrolase activity"/>
    <property type="evidence" value="ECO:0007669"/>
    <property type="project" value="UniProtKB-KW"/>
</dbReference>